<name>A0A1K0F9V8_9ACTN</name>
<proteinExistence type="inferred from homology"/>
<evidence type="ECO:0000259" key="9">
    <source>
        <dbReference type="Pfam" id="PF01694"/>
    </source>
</evidence>
<dbReference type="RefSeq" id="WP_071810057.1">
    <property type="nucleotide sequence ID" value="NZ_MEIA01000553.1"/>
</dbReference>
<keyword evidence="3 10" id="KW-0645">Protease</keyword>
<keyword evidence="4 8" id="KW-0812">Transmembrane</keyword>
<dbReference type="AlphaFoldDB" id="A0A1K0F9V8"/>
<dbReference type="InterPro" id="IPR035952">
    <property type="entry name" value="Rhomboid-like_sf"/>
</dbReference>
<feature type="transmembrane region" description="Helical" evidence="8">
    <location>
        <begin position="182"/>
        <end position="199"/>
    </location>
</feature>
<evidence type="ECO:0000256" key="8">
    <source>
        <dbReference type="SAM" id="Phobius"/>
    </source>
</evidence>
<reference evidence="10 11" key="1">
    <citation type="submission" date="2016-09" db="EMBL/GenBank/DDBJ databases">
        <title>Couchioplanes caeruleus draft genome sequence.</title>
        <authorList>
            <person name="Sheehan J."/>
            <person name="Caffrey P."/>
        </authorList>
    </citation>
    <scope>NUCLEOTIDE SEQUENCE [LARGE SCALE GENOMIC DNA]</scope>
    <source>
        <strain evidence="10 11">DSM 43634</strain>
    </source>
</reference>
<evidence type="ECO:0000256" key="6">
    <source>
        <dbReference type="ARBA" id="ARBA00022989"/>
    </source>
</evidence>
<keyword evidence="5" id="KW-0378">Hydrolase</keyword>
<evidence type="ECO:0000256" key="3">
    <source>
        <dbReference type="ARBA" id="ARBA00022670"/>
    </source>
</evidence>
<dbReference type="InterPro" id="IPR022764">
    <property type="entry name" value="Peptidase_S54_rhomboid_dom"/>
</dbReference>
<feature type="transmembrane region" description="Helical" evidence="8">
    <location>
        <begin position="128"/>
        <end position="145"/>
    </location>
</feature>
<dbReference type="Proteomes" id="UP000182486">
    <property type="component" value="Unassembled WGS sequence"/>
</dbReference>
<protein>
    <submittedName>
        <fullName evidence="10">Rhomboid family intramembrane serine protease</fullName>
    </submittedName>
</protein>
<dbReference type="Gene3D" id="1.20.1540.10">
    <property type="entry name" value="Rhomboid-like"/>
    <property type="match status" value="1"/>
</dbReference>
<dbReference type="EMBL" id="MEIA01000553">
    <property type="protein sequence ID" value="OJF09653.1"/>
    <property type="molecule type" value="Genomic_DNA"/>
</dbReference>
<keyword evidence="11" id="KW-1185">Reference proteome</keyword>
<dbReference type="SUPFAM" id="SSF144091">
    <property type="entry name" value="Rhomboid-like"/>
    <property type="match status" value="1"/>
</dbReference>
<accession>A0A1K0F9V8</accession>
<evidence type="ECO:0000256" key="1">
    <source>
        <dbReference type="ARBA" id="ARBA00004141"/>
    </source>
</evidence>
<keyword evidence="6 8" id="KW-1133">Transmembrane helix</keyword>
<feature type="domain" description="Peptidase S54 rhomboid" evidence="9">
    <location>
        <begin position="69"/>
        <end position="201"/>
    </location>
</feature>
<feature type="transmembrane region" description="Helical" evidence="8">
    <location>
        <begin position="152"/>
        <end position="170"/>
    </location>
</feature>
<evidence type="ECO:0000256" key="7">
    <source>
        <dbReference type="ARBA" id="ARBA00023136"/>
    </source>
</evidence>
<evidence type="ECO:0000256" key="5">
    <source>
        <dbReference type="ARBA" id="ARBA00022801"/>
    </source>
</evidence>
<comment type="caution">
    <text evidence="10">The sequence shown here is derived from an EMBL/GenBank/DDBJ whole genome shotgun (WGS) entry which is preliminary data.</text>
</comment>
<dbReference type="GO" id="GO:0016020">
    <property type="term" value="C:membrane"/>
    <property type="evidence" value="ECO:0007669"/>
    <property type="project" value="UniProtKB-SubCell"/>
</dbReference>
<gene>
    <name evidence="10" type="ORF">BG844_36415</name>
</gene>
<evidence type="ECO:0000313" key="10">
    <source>
        <dbReference type="EMBL" id="OJF09653.1"/>
    </source>
</evidence>
<dbReference type="GO" id="GO:0004252">
    <property type="term" value="F:serine-type endopeptidase activity"/>
    <property type="evidence" value="ECO:0007669"/>
    <property type="project" value="InterPro"/>
</dbReference>
<keyword evidence="7 8" id="KW-0472">Membrane</keyword>
<evidence type="ECO:0000313" key="11">
    <source>
        <dbReference type="Proteomes" id="UP000182486"/>
    </source>
</evidence>
<dbReference type="GO" id="GO:0006508">
    <property type="term" value="P:proteolysis"/>
    <property type="evidence" value="ECO:0007669"/>
    <property type="project" value="UniProtKB-KW"/>
</dbReference>
<dbReference type="PANTHER" id="PTHR43066:SF1">
    <property type="entry name" value="RHOMBOID PROTEIN 2"/>
    <property type="match status" value="1"/>
</dbReference>
<dbReference type="PANTHER" id="PTHR43066">
    <property type="entry name" value="RHOMBOID-RELATED PROTEIN"/>
    <property type="match status" value="1"/>
</dbReference>
<feature type="transmembrane region" description="Helical" evidence="8">
    <location>
        <begin position="18"/>
        <end position="40"/>
    </location>
</feature>
<feature type="transmembrane region" description="Helical" evidence="8">
    <location>
        <begin position="104"/>
        <end position="122"/>
    </location>
</feature>
<comment type="subcellular location">
    <subcellularLocation>
        <location evidence="1">Membrane</location>
        <topology evidence="1">Multi-pass membrane protein</topology>
    </subcellularLocation>
</comment>
<sequence>MGYPSAQDDAAAKVGSEAFFAAIGRAFVAMCAVIPVLFLIEAIDRGLGAGSLDLAGGIIPRRLDGLDGIVFSPFLHAGWDHLYGNSVPLILVGTFALAGGTRRFLWSTLVIVLVSGFGVWLVGDPSSVVVGASGVVFGYLGLLFARGFVERSWWNLGVAAFIGLLYWYQLYNILPTDQPVSWQGHLLGLLAGVIAAIAFRRRKPRPAPSLYNPDATLTDI</sequence>
<evidence type="ECO:0000256" key="4">
    <source>
        <dbReference type="ARBA" id="ARBA00022692"/>
    </source>
</evidence>
<dbReference type="Pfam" id="PF01694">
    <property type="entry name" value="Rhomboid"/>
    <property type="match status" value="1"/>
</dbReference>
<organism evidence="10 11">
    <name type="scientific">Couchioplanes caeruleus subsp. caeruleus</name>
    <dbReference type="NCBI Taxonomy" id="56427"/>
    <lineage>
        <taxon>Bacteria</taxon>
        <taxon>Bacillati</taxon>
        <taxon>Actinomycetota</taxon>
        <taxon>Actinomycetes</taxon>
        <taxon>Micromonosporales</taxon>
        <taxon>Micromonosporaceae</taxon>
        <taxon>Couchioplanes</taxon>
    </lineage>
</organism>
<comment type="similarity">
    <text evidence="2">Belongs to the peptidase S54 family.</text>
</comment>
<evidence type="ECO:0000256" key="2">
    <source>
        <dbReference type="ARBA" id="ARBA00009045"/>
    </source>
</evidence>